<gene>
    <name evidence="1" type="ORF">SUH3_07840</name>
</gene>
<reference evidence="1 2" key="1">
    <citation type="submission" date="2014-01" db="EMBL/GenBank/DDBJ databases">
        <title>Sulfitobacter sp. H3 (MCCC 1A00686) Genome Sequencing.</title>
        <authorList>
            <person name="Lai Q."/>
            <person name="Hong Z."/>
        </authorList>
    </citation>
    <scope>NUCLEOTIDE SEQUENCE [LARGE SCALE GENOMIC DNA]</scope>
    <source>
        <strain evidence="1 2">H3</strain>
    </source>
</reference>
<sequence>MIGNPDDGVQSYGESLGTWLNRAGESMTLGLGGDELSGAVYAPAKRALAAVGLGGDAEASYESERDRFRANEEGMSGVGKFSADVTGSVVPAILGLGVVKAAPTIWGAIGRGAGLGATAGGTQGFMEGEGGFSDREVSGGIGAGAGAVVGGAIPPAAAFGKQVYRTAQGAFRNSRIGKEIGDQFGVSPEAGRVVSRLVGEENPAAMQDAIRRAGPNAMLADASPNMSGMLDASMRNPAPGAAVARTRVDDRAAEASYGVIDALTGGKSGPRMPPVATQRAMGAAARGKVHPLYEKAYNTAIDYSAPEGRAIEDIVSRIPAGKAQKAIQSASERMAYDGLPNAQIMASIGDDGKVVFSEMPNVMQLDYIKRAFDEIAEDGKDAVTGKLSSDGAFAARIAKDLREAVKEAVPEYGEALSAASTDIRSRAAVRAGQSLLRPQTTVEDAAEAIADATPAELRAMREGVLGQVDHIMGNVRAVG</sequence>
<comment type="caution">
    <text evidence="1">The sequence shown here is derived from an EMBL/GenBank/DDBJ whole genome shotgun (WGS) entry which is preliminary data.</text>
</comment>
<evidence type="ECO:0000313" key="1">
    <source>
        <dbReference type="EMBL" id="KEJ94155.1"/>
    </source>
</evidence>
<accession>A0A073IX33</accession>
<keyword evidence="2" id="KW-1185">Reference proteome</keyword>
<dbReference type="AlphaFoldDB" id="A0A073IX33"/>
<name>A0A073IX33_9RHOB</name>
<protein>
    <submittedName>
        <fullName evidence="1">Uncharacterized protein</fullName>
    </submittedName>
</protein>
<evidence type="ECO:0000313" key="2">
    <source>
        <dbReference type="Proteomes" id="UP000027746"/>
    </source>
</evidence>
<dbReference type="EMBL" id="JAMD01000017">
    <property type="protein sequence ID" value="KEJ94155.1"/>
    <property type="molecule type" value="Genomic_DNA"/>
</dbReference>
<proteinExistence type="predicted"/>
<dbReference type="Proteomes" id="UP000027746">
    <property type="component" value="Unassembled WGS sequence"/>
</dbReference>
<organism evidence="1 2">
    <name type="scientific">Pseudosulfitobacter pseudonitzschiae</name>
    <dbReference type="NCBI Taxonomy" id="1402135"/>
    <lineage>
        <taxon>Bacteria</taxon>
        <taxon>Pseudomonadati</taxon>
        <taxon>Pseudomonadota</taxon>
        <taxon>Alphaproteobacteria</taxon>
        <taxon>Rhodobacterales</taxon>
        <taxon>Roseobacteraceae</taxon>
        <taxon>Pseudosulfitobacter</taxon>
    </lineage>
</organism>